<keyword evidence="1" id="KW-0812">Transmembrane</keyword>
<sequence>MSIDSETAEIISEEYLLGKFNEYETSTLPTTATQLLLFVSPAMFSALRVYALTGQNKVIALITLFFSLGPIYANAIHYGWEKPGHYGSELDCLVLDSATHQMGIM</sequence>
<evidence type="ECO:0000256" key="1">
    <source>
        <dbReference type="SAM" id="Phobius"/>
    </source>
</evidence>
<dbReference type="EMBL" id="AYKW01000004">
    <property type="protein sequence ID" value="PIL35174.1"/>
    <property type="molecule type" value="Genomic_DNA"/>
</dbReference>
<evidence type="ECO:0000313" key="3">
    <source>
        <dbReference type="Proteomes" id="UP000230002"/>
    </source>
</evidence>
<name>A0A2G8SN30_9APHY</name>
<dbReference type="OrthoDB" id="2751164at2759"/>
<reference evidence="2 3" key="1">
    <citation type="journal article" date="2015" name="Sci. Rep.">
        <title>Chromosome-level genome map provides insights into diverse defense mechanisms in the medicinal fungus Ganoderma sinense.</title>
        <authorList>
            <person name="Zhu Y."/>
            <person name="Xu J."/>
            <person name="Sun C."/>
            <person name="Zhou S."/>
            <person name="Xu H."/>
            <person name="Nelson D.R."/>
            <person name="Qian J."/>
            <person name="Song J."/>
            <person name="Luo H."/>
            <person name="Xiang L."/>
            <person name="Li Y."/>
            <person name="Xu Z."/>
            <person name="Ji A."/>
            <person name="Wang L."/>
            <person name="Lu S."/>
            <person name="Hayward A."/>
            <person name="Sun W."/>
            <person name="Li X."/>
            <person name="Schwartz D.C."/>
            <person name="Wang Y."/>
            <person name="Chen S."/>
        </authorList>
    </citation>
    <scope>NUCLEOTIDE SEQUENCE [LARGE SCALE GENOMIC DNA]</scope>
    <source>
        <strain evidence="2 3">ZZ0214-1</strain>
    </source>
</reference>
<comment type="caution">
    <text evidence="2">The sequence shown here is derived from an EMBL/GenBank/DDBJ whole genome shotgun (WGS) entry which is preliminary data.</text>
</comment>
<feature type="transmembrane region" description="Helical" evidence="1">
    <location>
        <begin position="58"/>
        <end position="80"/>
    </location>
</feature>
<protein>
    <submittedName>
        <fullName evidence="2">Uncharacterized protein</fullName>
    </submittedName>
</protein>
<keyword evidence="1" id="KW-0472">Membrane</keyword>
<dbReference type="Proteomes" id="UP000230002">
    <property type="component" value="Unassembled WGS sequence"/>
</dbReference>
<organism evidence="2 3">
    <name type="scientific">Ganoderma sinense ZZ0214-1</name>
    <dbReference type="NCBI Taxonomy" id="1077348"/>
    <lineage>
        <taxon>Eukaryota</taxon>
        <taxon>Fungi</taxon>
        <taxon>Dikarya</taxon>
        <taxon>Basidiomycota</taxon>
        <taxon>Agaricomycotina</taxon>
        <taxon>Agaricomycetes</taxon>
        <taxon>Polyporales</taxon>
        <taxon>Polyporaceae</taxon>
        <taxon>Ganoderma</taxon>
    </lineage>
</organism>
<feature type="transmembrane region" description="Helical" evidence="1">
    <location>
        <begin position="32"/>
        <end position="51"/>
    </location>
</feature>
<keyword evidence="3" id="KW-1185">Reference proteome</keyword>
<dbReference type="AlphaFoldDB" id="A0A2G8SN30"/>
<accession>A0A2G8SN30</accession>
<gene>
    <name evidence="2" type="ORF">GSI_02964</name>
</gene>
<proteinExistence type="predicted"/>
<evidence type="ECO:0000313" key="2">
    <source>
        <dbReference type="EMBL" id="PIL35174.1"/>
    </source>
</evidence>
<keyword evidence="1" id="KW-1133">Transmembrane helix</keyword>